<dbReference type="PANTHER" id="PTHR23248:SF9">
    <property type="entry name" value="PHOSPHOLIPID SCRAMBLASE"/>
    <property type="match status" value="1"/>
</dbReference>
<protein>
    <submittedName>
        <fullName evidence="1">Putative 16S rRNA processing protein RimM (Selenocysteine protein)</fullName>
    </submittedName>
</protein>
<dbReference type="EMBL" id="FWEV01000112">
    <property type="protein sequence ID" value="SLM29821.1"/>
    <property type="molecule type" value="Genomic_DNA"/>
</dbReference>
<organism evidence="1 2">
    <name type="scientific">Desulfamplus magnetovallimortis</name>
    <dbReference type="NCBI Taxonomy" id="1246637"/>
    <lineage>
        <taxon>Bacteria</taxon>
        <taxon>Pseudomonadati</taxon>
        <taxon>Thermodesulfobacteriota</taxon>
        <taxon>Desulfobacteria</taxon>
        <taxon>Desulfobacterales</taxon>
        <taxon>Desulfobacteraceae</taxon>
        <taxon>Desulfamplus</taxon>
    </lineage>
</organism>
<dbReference type="STRING" id="1246637.MTBBW1_20018"/>
<name>A0A1W1HBE8_9BACT</name>
<dbReference type="InterPro" id="IPR025659">
    <property type="entry name" value="Tubby-like_C"/>
</dbReference>
<dbReference type="SUPFAM" id="SSF54518">
    <property type="entry name" value="Tubby C-terminal domain-like"/>
    <property type="match status" value="1"/>
</dbReference>
<proteinExistence type="predicted"/>
<dbReference type="RefSeq" id="WP_080797672.1">
    <property type="nucleotide sequence ID" value="NZ_LT828540.1"/>
</dbReference>
<evidence type="ECO:0000313" key="2">
    <source>
        <dbReference type="Proteomes" id="UP000191931"/>
    </source>
</evidence>
<dbReference type="GO" id="GO:0017128">
    <property type="term" value="F:phospholipid scramblase activity"/>
    <property type="evidence" value="ECO:0007669"/>
    <property type="project" value="InterPro"/>
</dbReference>
<evidence type="ECO:0000313" key="1">
    <source>
        <dbReference type="EMBL" id="SLM29821.1"/>
    </source>
</evidence>
<sequence>MESLQSTNKCPKCNFTGEENFFECPECGIIVSKFIARKTKELERQALMGNTNQGHELAGLKDSRKLFIQQHMEKSEVWLGIENRNRYTVNFNLFEAVETSTAISAILSRLFMGNWRPFILEVFNRDGSLALSLERPFRFFFHELDVFNSNGELLGTIRRQFGILRREYIIYNALEREIFRLFGPILHPWTFKIIKNGMEVGKITKKWSGFFKETFSKADDFGVEFPHDADISQKAMLMGAVFLIDFVHFER</sequence>
<keyword evidence="2" id="KW-1185">Reference proteome</keyword>
<dbReference type="AlphaFoldDB" id="A0A1W1HBE8"/>
<dbReference type="Pfam" id="PF03803">
    <property type="entry name" value="Scramblase"/>
    <property type="match status" value="1"/>
</dbReference>
<dbReference type="Proteomes" id="UP000191931">
    <property type="component" value="Unassembled WGS sequence"/>
</dbReference>
<dbReference type="GO" id="GO:0005886">
    <property type="term" value="C:plasma membrane"/>
    <property type="evidence" value="ECO:0007669"/>
    <property type="project" value="TreeGrafter"/>
</dbReference>
<dbReference type="PANTHER" id="PTHR23248">
    <property type="entry name" value="PHOSPHOLIPID SCRAMBLASE-RELATED"/>
    <property type="match status" value="1"/>
</dbReference>
<reference evidence="1 2" key="1">
    <citation type="submission" date="2017-03" db="EMBL/GenBank/DDBJ databases">
        <authorList>
            <person name="Afonso C.L."/>
            <person name="Miller P.J."/>
            <person name="Scott M.A."/>
            <person name="Spackman E."/>
            <person name="Goraichik I."/>
            <person name="Dimitrov K.M."/>
            <person name="Suarez D.L."/>
            <person name="Swayne D.E."/>
        </authorList>
    </citation>
    <scope>NUCLEOTIDE SEQUENCE [LARGE SCALE GENOMIC DNA]</scope>
    <source>
        <strain evidence="1">PRJEB14757</strain>
    </source>
</reference>
<accession>A0A1W1HBE8</accession>
<dbReference type="InterPro" id="IPR005552">
    <property type="entry name" value="Scramblase"/>
</dbReference>
<gene>
    <name evidence="1" type="ORF">MTBBW1_20018</name>
</gene>